<evidence type="ECO:0000313" key="1">
    <source>
        <dbReference type="EMBL" id="KAK6783508.1"/>
    </source>
</evidence>
<dbReference type="AlphaFoldDB" id="A0AAN8YBI0"/>
<name>A0AAN8YBI0_SOLBU</name>
<keyword evidence="2" id="KW-1185">Reference proteome</keyword>
<accession>A0AAN8YBI0</accession>
<reference evidence="1 2" key="1">
    <citation type="submission" date="2024-02" db="EMBL/GenBank/DDBJ databases">
        <title>de novo genome assembly of Solanum bulbocastanum strain 11H21.</title>
        <authorList>
            <person name="Hosaka A.J."/>
        </authorList>
    </citation>
    <scope>NUCLEOTIDE SEQUENCE [LARGE SCALE GENOMIC DNA]</scope>
    <source>
        <tissue evidence="1">Young leaves</tissue>
    </source>
</reference>
<proteinExistence type="predicted"/>
<sequence>MGVKLGRGAVLVLLTGKWVC</sequence>
<dbReference type="Proteomes" id="UP001371456">
    <property type="component" value="Unassembled WGS sequence"/>
</dbReference>
<protein>
    <submittedName>
        <fullName evidence="1">Uncharacterized protein</fullName>
    </submittedName>
</protein>
<gene>
    <name evidence="1" type="ORF">RDI58_021305</name>
</gene>
<comment type="caution">
    <text evidence="1">The sequence shown here is derived from an EMBL/GenBank/DDBJ whole genome shotgun (WGS) entry which is preliminary data.</text>
</comment>
<organism evidence="1 2">
    <name type="scientific">Solanum bulbocastanum</name>
    <name type="common">Wild potato</name>
    <dbReference type="NCBI Taxonomy" id="147425"/>
    <lineage>
        <taxon>Eukaryota</taxon>
        <taxon>Viridiplantae</taxon>
        <taxon>Streptophyta</taxon>
        <taxon>Embryophyta</taxon>
        <taxon>Tracheophyta</taxon>
        <taxon>Spermatophyta</taxon>
        <taxon>Magnoliopsida</taxon>
        <taxon>eudicotyledons</taxon>
        <taxon>Gunneridae</taxon>
        <taxon>Pentapetalae</taxon>
        <taxon>asterids</taxon>
        <taxon>lamiids</taxon>
        <taxon>Solanales</taxon>
        <taxon>Solanaceae</taxon>
        <taxon>Solanoideae</taxon>
        <taxon>Solaneae</taxon>
        <taxon>Solanum</taxon>
    </lineage>
</organism>
<evidence type="ECO:0000313" key="2">
    <source>
        <dbReference type="Proteomes" id="UP001371456"/>
    </source>
</evidence>
<dbReference type="EMBL" id="JBANQN010000008">
    <property type="protein sequence ID" value="KAK6783508.1"/>
    <property type="molecule type" value="Genomic_DNA"/>
</dbReference>